<dbReference type="PANTHER" id="PTHR43817">
    <property type="entry name" value="GLYCOSYL HYDROLASE"/>
    <property type="match status" value="1"/>
</dbReference>
<keyword evidence="4 8" id="KW-0378">Hydrolase</keyword>
<dbReference type="EMBL" id="CP010904">
    <property type="protein sequence ID" value="AKJ65630.1"/>
    <property type="molecule type" value="Genomic_DNA"/>
</dbReference>
<protein>
    <submittedName>
        <fullName evidence="8">Glycoside hydrolase family 2 sugar binding</fullName>
    </submittedName>
</protein>
<feature type="domain" description="Beta-mannosidase-like galactose-binding" evidence="6">
    <location>
        <begin position="1175"/>
        <end position="1245"/>
    </location>
</feature>
<dbReference type="STRING" id="1307763.L21SP4_02405"/>
<dbReference type="Pfam" id="PF22666">
    <property type="entry name" value="Glyco_hydro_2_N2"/>
    <property type="match status" value="1"/>
</dbReference>
<reference evidence="8 9" key="2">
    <citation type="journal article" date="2016" name="ISME J.">
        <title>Characterization of the first cultured representative of Verrucomicrobia subdivision 5 indicates the proposal of a novel phylum.</title>
        <authorList>
            <person name="Spring S."/>
            <person name="Bunk B."/>
            <person name="Sproer C."/>
            <person name="Schumann P."/>
            <person name="Rohde M."/>
            <person name="Tindall B.J."/>
            <person name="Klenk H.P."/>
        </authorList>
    </citation>
    <scope>NUCLEOTIDE SEQUENCE [LARGE SCALE GENOMIC DNA]</scope>
    <source>
        <strain evidence="8 9">L21-Fru-AB</strain>
    </source>
</reference>
<keyword evidence="9" id="KW-1185">Reference proteome</keyword>
<dbReference type="InterPro" id="IPR055372">
    <property type="entry name" value="CBM96"/>
</dbReference>
<dbReference type="PANTHER" id="PTHR43817:SF1">
    <property type="entry name" value="HYDROLASE, FAMILY 43, PUTATIVE (AFU_ORTHOLOGUE AFUA_3G01660)-RELATED"/>
    <property type="match status" value="1"/>
</dbReference>
<evidence type="ECO:0000259" key="6">
    <source>
        <dbReference type="Pfam" id="PF22666"/>
    </source>
</evidence>
<dbReference type="Pfam" id="PF24517">
    <property type="entry name" value="CBM96"/>
    <property type="match status" value="1"/>
</dbReference>
<evidence type="ECO:0000259" key="7">
    <source>
        <dbReference type="Pfam" id="PF24517"/>
    </source>
</evidence>
<dbReference type="Pfam" id="PF17132">
    <property type="entry name" value="Glyco_hydro_106"/>
    <property type="match status" value="1"/>
</dbReference>
<dbReference type="GO" id="GO:0004553">
    <property type="term" value="F:hydrolase activity, hydrolyzing O-glycosyl compounds"/>
    <property type="evidence" value="ECO:0007669"/>
    <property type="project" value="UniProtKB-ARBA"/>
</dbReference>
<dbReference type="Proteomes" id="UP000035268">
    <property type="component" value="Chromosome"/>
</dbReference>
<dbReference type="NCBIfam" id="NF045579">
    <property type="entry name" value="rhamnoside_JR"/>
    <property type="match status" value="1"/>
</dbReference>
<dbReference type="RefSeq" id="WP_082116746.1">
    <property type="nucleotide sequence ID" value="NZ_CP010904.1"/>
</dbReference>
<evidence type="ECO:0000256" key="5">
    <source>
        <dbReference type="SAM" id="SignalP"/>
    </source>
</evidence>
<feature type="domain" description="Carbohydrate-binding module family 96" evidence="7">
    <location>
        <begin position="26"/>
        <end position="133"/>
    </location>
</feature>
<name>A0A0G3ELH1_9BACT</name>
<feature type="signal peptide" evidence="5">
    <location>
        <begin position="1"/>
        <end position="22"/>
    </location>
</feature>
<evidence type="ECO:0000256" key="3">
    <source>
        <dbReference type="ARBA" id="ARBA00022729"/>
    </source>
</evidence>
<dbReference type="Gene3D" id="2.60.120.260">
    <property type="entry name" value="Galactose-binding domain-like"/>
    <property type="match status" value="1"/>
</dbReference>
<dbReference type="PROSITE" id="PS51257">
    <property type="entry name" value="PROKAR_LIPOPROTEIN"/>
    <property type="match status" value="1"/>
</dbReference>
<keyword evidence="3 5" id="KW-0732">Signal</keyword>
<comment type="subcellular location">
    <subcellularLocation>
        <location evidence="1">Secreted</location>
    </subcellularLocation>
</comment>
<dbReference type="InterPro" id="IPR008979">
    <property type="entry name" value="Galactose-bd-like_sf"/>
</dbReference>
<feature type="chain" id="PRO_5005184276" evidence="5">
    <location>
        <begin position="23"/>
        <end position="1326"/>
    </location>
</feature>
<evidence type="ECO:0000313" key="9">
    <source>
        <dbReference type="Proteomes" id="UP000035268"/>
    </source>
</evidence>
<keyword evidence="2" id="KW-0964">Secreted</keyword>
<evidence type="ECO:0000256" key="2">
    <source>
        <dbReference type="ARBA" id="ARBA00022525"/>
    </source>
</evidence>
<sequence precursor="true">MKANKAVVLFAATVAFAGGACADVVVASADAMIDGGGPDTNFGSDDQLYLRGGGGVSTEKLYYQFDVEGILGSGEVFDGVEFSITTHPTQPANTTGFNWTLHGITDNNDSWTENGITWANAPKNDTSGTGVDSTGTTTLANFTFDPVPAGTDTYTISGAGLDEYLNWKAGAIADPYGNGAADNTVATIIVTANNGFLGRILSLEGTGLQTRKPQLSFDVVPYVVPELAISFRNPPREASAATWWHWMNGSVTEEGITKDLEAFARVGVETVMLFSVNHYVAGPVRFGTDEWFEMIEHFLREAARLDLEVGFHNCDGFNEAGGPWVPVEESMKRLSWTETAVEAGTSNPIRLPLPDVRDGFYCDIAVLAFPEEARARNLLTARAVDLGGHLEALTDSSWLTGPELQKGEDGLDYQFTFRFCEPASPASFLAVLDTAARRGNVRLEVKRDEAWRVVGRCEFVGRHDASYRLVSGKIDDLSPAREFRLSVSAGSPVRLAELVLSEAPRVPAFGQLAGHQKYGRHFDEAIPLREWGASDAGIDPAEIIDLSGCMGPDGSLDWHPDSGDWTVIRMGFTTTGAKNHPATREGTGYEVDKFDPRAVERHFDAYLGKIAELAAELPENPLRYTEVDSWEAGPQNWSAVLPDFFAGRNGYSLDPWMVALTGRIVESPLATKQFLYDFRESIAEAVAVNFIGEMRRQSEERGLTFLCEAYGSGIFSHIRSGYQAGMPMDEFWGRYGVENPDAVPKTNPEAKLEISELGMGREMTYRAPSAAHTAPSAPWRSPRVSAEAFTSQPVTSSWQNHPRALKRLGDAAFATGINWFVFHTSTHQPYEGFAPGMTFSRWGIHFERANTWFDLSAPWLDYLGRAQAVLQHGRSVREVCLLTTRAIDTFGRPFDLTLGNYFFDWAAPEALVGAGVEDGRLLLANGQEYDLLMLDSREGIPLEVLRKLSALLEAGLTVIAQKPSHPISRRHLPEAAAEVDSLSDALWGPGEPAPRGERSIGNGRLLWGWTPVEALEHLGIPNDFTIPGQENDPDIPVNFCHRRLPEREVYFLANRSKQKIAFTGLFRSGAETASLWFPDSGRIERLEVMQRDDGRWSAELELDTYESAFVVFGPVPRVAEPPPTATRTLASIPGPWTLRFQPGRGAPEQVTLQSLQDLAEHDLPGVRDFSGVIDYETTFSFDGDPSAPGLALDFDRVEVIAEVFLNGSQIGATWTFPHRIPVGEAMLRGENLLRVRVATTWVNRLIADSRLPIDANWLPDTGLGLGQGAFLREWPEWFQDPDLPRPTERIGFATYKWWTPEDASMPSGLLGQVRLVAAITDSEVSR</sequence>
<accession>A0A0G3ELH1</accession>
<evidence type="ECO:0000256" key="1">
    <source>
        <dbReference type="ARBA" id="ARBA00004613"/>
    </source>
</evidence>
<evidence type="ECO:0000313" key="8">
    <source>
        <dbReference type="EMBL" id="AKJ65630.1"/>
    </source>
</evidence>
<dbReference type="GO" id="GO:0005576">
    <property type="term" value="C:extracellular region"/>
    <property type="evidence" value="ECO:0007669"/>
    <property type="project" value="UniProtKB-SubCell"/>
</dbReference>
<dbReference type="KEGG" id="vbl:L21SP4_02405"/>
<dbReference type="InterPro" id="IPR054593">
    <property type="entry name" value="Beta-mannosidase-like_N2"/>
</dbReference>
<dbReference type="OrthoDB" id="9761519at2"/>
<gene>
    <name evidence="8" type="ORF">L21SP4_02405</name>
</gene>
<dbReference type="SUPFAM" id="SSF49785">
    <property type="entry name" value="Galactose-binding domain-like"/>
    <property type="match status" value="1"/>
</dbReference>
<dbReference type="NCBIfam" id="NF033679">
    <property type="entry name" value="DNRLRE_dom"/>
    <property type="match status" value="1"/>
</dbReference>
<evidence type="ECO:0000256" key="4">
    <source>
        <dbReference type="ARBA" id="ARBA00022801"/>
    </source>
</evidence>
<proteinExistence type="predicted"/>
<organism evidence="8 9">
    <name type="scientific">Kiritimatiella glycovorans</name>
    <dbReference type="NCBI Taxonomy" id="1307763"/>
    <lineage>
        <taxon>Bacteria</taxon>
        <taxon>Pseudomonadati</taxon>
        <taxon>Kiritimatiellota</taxon>
        <taxon>Kiritimatiellia</taxon>
        <taxon>Kiritimatiellales</taxon>
        <taxon>Kiritimatiellaceae</taxon>
        <taxon>Kiritimatiella</taxon>
    </lineage>
</organism>
<reference evidence="9" key="1">
    <citation type="submission" date="2015-02" db="EMBL/GenBank/DDBJ databases">
        <title>Description and complete genome sequence of the first cultured representative of the subdivision 5 of the Verrucomicrobia phylum.</title>
        <authorList>
            <person name="Spring S."/>
            <person name="Bunk B."/>
            <person name="Sproer C."/>
            <person name="Klenk H.-P."/>
        </authorList>
    </citation>
    <scope>NUCLEOTIDE SEQUENCE [LARGE SCALE GENOMIC DNA]</scope>
    <source>
        <strain evidence="9">L21-Fru-AB</strain>
    </source>
</reference>